<dbReference type="EMBL" id="JANBPY010002128">
    <property type="protein sequence ID" value="KAJ1956428.1"/>
    <property type="molecule type" value="Genomic_DNA"/>
</dbReference>
<sequence length="509" mass="58238">MPRIATSLAWPVRASPLTGIVVLAGGFVLGLLLDAWYIQRRRQQSIKRRGTLDDDSIKLLSGPNGWCGLEIDPQMAKELGLYPEQVVLPVDLDDEKKAQPDTFHQTTSKPIRIRGPLQRLHAIPPTMWSMYVQGRFVNPFPGWRDKTLYDFIRWQFTRQSGNALPGNTQELIKALPVEEPAWHILYPSPKSPETKDMDESWYMSFSMVNDDNKPRPNNNPPAHTTTVAERVTVTWMGQSTCYVQLPGLNILTDPIFQNRTVTSWLGPKRLRPVPCRLDQLLVDIVLVSHNHYDHLEVDCVKALGNSVVWFVPLGLRDWFVRMGVYRVVEMDWWQYCDLEIEPNSDYFYRICATPSQHWSGRTLLDSNRSLWSSWFVRRLHRTADPTDGQAPSVDRGSFFHCGDTGYYAPLFQMVRDQLGPVTLAALPIGSYAPRWYMCHQHINPADAVLIHRDLGARRSVGVHWATFMMSDEPYLAPAQDLYDALTECDMDPTHFVTTRLGQTMVVDIS</sequence>
<evidence type="ECO:0000313" key="3">
    <source>
        <dbReference type="EMBL" id="KAJ1956428.1"/>
    </source>
</evidence>
<organism evidence="3 4">
    <name type="scientific">Dispira parvispora</name>
    <dbReference type="NCBI Taxonomy" id="1520584"/>
    <lineage>
        <taxon>Eukaryota</taxon>
        <taxon>Fungi</taxon>
        <taxon>Fungi incertae sedis</taxon>
        <taxon>Zoopagomycota</taxon>
        <taxon>Kickxellomycotina</taxon>
        <taxon>Dimargaritomycetes</taxon>
        <taxon>Dimargaritales</taxon>
        <taxon>Dimargaritaceae</taxon>
        <taxon>Dispira</taxon>
    </lineage>
</organism>
<dbReference type="Pfam" id="PF12706">
    <property type="entry name" value="Lactamase_B_2"/>
    <property type="match status" value="1"/>
</dbReference>
<dbReference type="GO" id="GO:0005737">
    <property type="term" value="C:cytoplasm"/>
    <property type="evidence" value="ECO:0007669"/>
    <property type="project" value="TreeGrafter"/>
</dbReference>
<dbReference type="PANTHER" id="PTHR15032:SF4">
    <property type="entry name" value="N-ACYL-PHOSPHATIDYLETHANOLAMINE-HYDROLYZING PHOSPHOLIPASE D"/>
    <property type="match status" value="1"/>
</dbReference>
<dbReference type="Gene3D" id="3.60.15.10">
    <property type="entry name" value="Ribonuclease Z/Hydroxyacylglutathione hydrolase-like"/>
    <property type="match status" value="1"/>
</dbReference>
<name>A0A9W8DZT0_9FUNG</name>
<keyword evidence="1" id="KW-0812">Transmembrane</keyword>
<evidence type="ECO:0000313" key="4">
    <source>
        <dbReference type="Proteomes" id="UP001150925"/>
    </source>
</evidence>
<dbReference type="GO" id="GO:0070292">
    <property type="term" value="P:N-acylphosphatidylethanolamine metabolic process"/>
    <property type="evidence" value="ECO:0007669"/>
    <property type="project" value="TreeGrafter"/>
</dbReference>
<reference evidence="3" key="1">
    <citation type="submission" date="2022-07" db="EMBL/GenBank/DDBJ databases">
        <title>Phylogenomic reconstructions and comparative analyses of Kickxellomycotina fungi.</title>
        <authorList>
            <person name="Reynolds N.K."/>
            <person name="Stajich J.E."/>
            <person name="Barry K."/>
            <person name="Grigoriev I.V."/>
            <person name="Crous P."/>
            <person name="Smith M.E."/>
        </authorList>
    </citation>
    <scope>NUCLEOTIDE SEQUENCE</scope>
    <source>
        <strain evidence="3">RSA 1196</strain>
    </source>
</reference>
<dbReference type="GO" id="GO:0070290">
    <property type="term" value="F:N-acylphosphatidylethanolamine-specific phospholipase D activity"/>
    <property type="evidence" value="ECO:0007669"/>
    <property type="project" value="TreeGrafter"/>
</dbReference>
<dbReference type="InterPro" id="IPR036866">
    <property type="entry name" value="RibonucZ/Hydroxyglut_hydro"/>
</dbReference>
<accession>A0A9W8DZT0</accession>
<dbReference type="InterPro" id="IPR001279">
    <property type="entry name" value="Metallo-B-lactamas"/>
</dbReference>
<dbReference type="SUPFAM" id="SSF56281">
    <property type="entry name" value="Metallo-hydrolase/oxidoreductase"/>
    <property type="match status" value="1"/>
</dbReference>
<feature type="transmembrane region" description="Helical" evidence="1">
    <location>
        <begin position="20"/>
        <end position="38"/>
    </location>
</feature>
<feature type="domain" description="Metallo-beta-lactamase" evidence="2">
    <location>
        <begin position="249"/>
        <end position="464"/>
    </location>
</feature>
<protein>
    <recommendedName>
        <fullName evidence="2">Metallo-beta-lactamase domain-containing protein</fullName>
    </recommendedName>
</protein>
<keyword evidence="4" id="KW-1185">Reference proteome</keyword>
<keyword evidence="1" id="KW-0472">Membrane</keyword>
<dbReference type="Proteomes" id="UP001150925">
    <property type="component" value="Unassembled WGS sequence"/>
</dbReference>
<dbReference type="GO" id="GO:0070291">
    <property type="term" value="P:N-acylethanolamine metabolic process"/>
    <property type="evidence" value="ECO:0007669"/>
    <property type="project" value="TreeGrafter"/>
</dbReference>
<comment type="caution">
    <text evidence="3">The sequence shown here is derived from an EMBL/GenBank/DDBJ whole genome shotgun (WGS) entry which is preliminary data.</text>
</comment>
<dbReference type="PANTHER" id="PTHR15032">
    <property type="entry name" value="N-ACYL-PHOSPHATIDYLETHANOLAMINE-HYDROLYZING PHOSPHOLIPASE D"/>
    <property type="match status" value="1"/>
</dbReference>
<evidence type="ECO:0000256" key="1">
    <source>
        <dbReference type="SAM" id="Phobius"/>
    </source>
</evidence>
<gene>
    <name evidence="3" type="ORF">IWQ62_005304</name>
</gene>
<dbReference type="AlphaFoldDB" id="A0A9W8DZT0"/>
<proteinExistence type="predicted"/>
<dbReference type="OrthoDB" id="332863at2759"/>
<keyword evidence="1" id="KW-1133">Transmembrane helix</keyword>
<evidence type="ECO:0000259" key="2">
    <source>
        <dbReference type="Pfam" id="PF12706"/>
    </source>
</evidence>